<gene>
    <name evidence="3" type="ORF">SDC9_195098</name>
</gene>
<dbReference type="SUPFAM" id="SSF47413">
    <property type="entry name" value="lambda repressor-like DNA-binding domains"/>
    <property type="match status" value="1"/>
</dbReference>
<dbReference type="GO" id="GO:0003677">
    <property type="term" value="F:DNA binding"/>
    <property type="evidence" value="ECO:0007669"/>
    <property type="project" value="UniProtKB-KW"/>
</dbReference>
<dbReference type="InterPro" id="IPR001387">
    <property type="entry name" value="Cro/C1-type_HTH"/>
</dbReference>
<dbReference type="SMART" id="SM00530">
    <property type="entry name" value="HTH_XRE"/>
    <property type="match status" value="1"/>
</dbReference>
<dbReference type="PROSITE" id="PS50943">
    <property type="entry name" value="HTH_CROC1"/>
    <property type="match status" value="1"/>
</dbReference>
<dbReference type="Gene3D" id="1.10.260.40">
    <property type="entry name" value="lambda repressor-like DNA-binding domains"/>
    <property type="match status" value="1"/>
</dbReference>
<sequence>MTIGEKLREIRKSKDLTKQQLGNELNVPKDRIKLYETGEEIPSDFYLNAFAQYFDMSIEELQSLK</sequence>
<keyword evidence="1" id="KW-0238">DNA-binding</keyword>
<evidence type="ECO:0000259" key="2">
    <source>
        <dbReference type="PROSITE" id="PS50943"/>
    </source>
</evidence>
<dbReference type="CDD" id="cd00093">
    <property type="entry name" value="HTH_XRE"/>
    <property type="match status" value="1"/>
</dbReference>
<accession>A0A645I9B0</accession>
<proteinExistence type="predicted"/>
<evidence type="ECO:0000313" key="3">
    <source>
        <dbReference type="EMBL" id="MPN47496.1"/>
    </source>
</evidence>
<dbReference type="EMBL" id="VSSQ01109033">
    <property type="protein sequence ID" value="MPN47496.1"/>
    <property type="molecule type" value="Genomic_DNA"/>
</dbReference>
<dbReference type="PANTHER" id="PTHR46558">
    <property type="entry name" value="TRACRIPTIONAL REGULATORY PROTEIN-RELATED-RELATED"/>
    <property type="match status" value="1"/>
</dbReference>
<dbReference type="InterPro" id="IPR010982">
    <property type="entry name" value="Lambda_DNA-bd_dom_sf"/>
</dbReference>
<dbReference type="PANTHER" id="PTHR46558:SF11">
    <property type="entry name" value="HTH-TYPE TRANSCRIPTIONAL REGULATOR XRE"/>
    <property type="match status" value="1"/>
</dbReference>
<reference evidence="3" key="1">
    <citation type="submission" date="2019-08" db="EMBL/GenBank/DDBJ databases">
        <authorList>
            <person name="Kucharzyk K."/>
            <person name="Murdoch R.W."/>
            <person name="Higgins S."/>
            <person name="Loffler F."/>
        </authorList>
    </citation>
    <scope>NUCLEOTIDE SEQUENCE</scope>
</reference>
<organism evidence="3">
    <name type="scientific">bioreactor metagenome</name>
    <dbReference type="NCBI Taxonomy" id="1076179"/>
    <lineage>
        <taxon>unclassified sequences</taxon>
        <taxon>metagenomes</taxon>
        <taxon>ecological metagenomes</taxon>
    </lineage>
</organism>
<comment type="caution">
    <text evidence="3">The sequence shown here is derived from an EMBL/GenBank/DDBJ whole genome shotgun (WGS) entry which is preliminary data.</text>
</comment>
<dbReference type="Pfam" id="PF13560">
    <property type="entry name" value="HTH_31"/>
    <property type="match status" value="1"/>
</dbReference>
<feature type="domain" description="HTH cro/C1-type" evidence="2">
    <location>
        <begin position="7"/>
        <end position="61"/>
    </location>
</feature>
<name>A0A645I9B0_9ZZZZ</name>
<dbReference type="AlphaFoldDB" id="A0A645I9B0"/>
<evidence type="ECO:0000256" key="1">
    <source>
        <dbReference type="ARBA" id="ARBA00023125"/>
    </source>
</evidence>
<protein>
    <recommendedName>
        <fullName evidence="2">HTH cro/C1-type domain-containing protein</fullName>
    </recommendedName>
</protein>